<dbReference type="GO" id="GO:0005829">
    <property type="term" value="C:cytosol"/>
    <property type="evidence" value="ECO:0007669"/>
    <property type="project" value="TreeGrafter"/>
</dbReference>
<keyword evidence="3" id="KW-0804">Transcription</keyword>
<dbReference type="CDD" id="cd00090">
    <property type="entry name" value="HTH_ARSR"/>
    <property type="match status" value="1"/>
</dbReference>
<dbReference type="EMBL" id="BNJF01000003">
    <property type="protein sequence ID" value="GHO47339.1"/>
    <property type="molecule type" value="Genomic_DNA"/>
</dbReference>
<dbReference type="InterPro" id="IPR011008">
    <property type="entry name" value="Dimeric_a/b-barrel"/>
</dbReference>
<gene>
    <name evidence="5" type="ORF">KSX_55020</name>
</gene>
<keyword evidence="1" id="KW-0805">Transcription regulation</keyword>
<dbReference type="SUPFAM" id="SSF54909">
    <property type="entry name" value="Dimeric alpha+beta barrel"/>
    <property type="match status" value="1"/>
</dbReference>
<dbReference type="PRINTS" id="PR00033">
    <property type="entry name" value="HTHASNC"/>
</dbReference>
<evidence type="ECO:0000256" key="3">
    <source>
        <dbReference type="ARBA" id="ARBA00023163"/>
    </source>
</evidence>
<evidence type="ECO:0000259" key="4">
    <source>
        <dbReference type="PROSITE" id="PS50956"/>
    </source>
</evidence>
<keyword evidence="6" id="KW-1185">Reference proteome</keyword>
<dbReference type="Gene3D" id="1.10.10.10">
    <property type="entry name" value="Winged helix-like DNA-binding domain superfamily/Winged helix DNA-binding domain"/>
    <property type="match status" value="1"/>
</dbReference>
<evidence type="ECO:0000256" key="2">
    <source>
        <dbReference type="ARBA" id="ARBA00023125"/>
    </source>
</evidence>
<proteinExistence type="predicted"/>
<evidence type="ECO:0000313" key="6">
    <source>
        <dbReference type="Proteomes" id="UP000612362"/>
    </source>
</evidence>
<dbReference type="InterPro" id="IPR019888">
    <property type="entry name" value="Tscrpt_reg_AsnC-like"/>
</dbReference>
<sequence>MHTKEFDEIDLKIMRLLEKNARITVASIGKQIAMSAPAVRERIAKLEAKGVITGYQAKFNWEKLNRGTTTFLVVKTEKCQSFVVFCKQSQEITEMHRISGEYNYLLKVQIASMEELTELQNNILLFGSSKSFVGMEQLIPTGGIV</sequence>
<dbReference type="InterPro" id="IPR000485">
    <property type="entry name" value="AsnC-type_HTH_dom"/>
</dbReference>
<dbReference type="PANTHER" id="PTHR30154:SF20">
    <property type="entry name" value="LEUCINE-RESPONSIVE REGULATORY PROTEIN"/>
    <property type="match status" value="1"/>
</dbReference>
<dbReference type="PROSITE" id="PS50956">
    <property type="entry name" value="HTH_ASNC_2"/>
    <property type="match status" value="1"/>
</dbReference>
<evidence type="ECO:0000256" key="1">
    <source>
        <dbReference type="ARBA" id="ARBA00023015"/>
    </source>
</evidence>
<dbReference type="Pfam" id="PF13412">
    <property type="entry name" value="HTH_24"/>
    <property type="match status" value="1"/>
</dbReference>
<reference evidence="5" key="1">
    <citation type="submission" date="2020-10" db="EMBL/GenBank/DDBJ databases">
        <title>Taxonomic study of unclassified bacteria belonging to the class Ktedonobacteria.</title>
        <authorList>
            <person name="Yabe S."/>
            <person name="Wang C.M."/>
            <person name="Zheng Y."/>
            <person name="Sakai Y."/>
            <person name="Cavaletti L."/>
            <person name="Monciardini P."/>
            <person name="Donadio S."/>
        </authorList>
    </citation>
    <scope>NUCLEOTIDE SEQUENCE</scope>
    <source>
        <strain evidence="5">SOSP1-1</strain>
    </source>
</reference>
<dbReference type="GO" id="GO:0043565">
    <property type="term" value="F:sequence-specific DNA binding"/>
    <property type="evidence" value="ECO:0007669"/>
    <property type="project" value="InterPro"/>
</dbReference>
<evidence type="ECO:0000313" key="5">
    <source>
        <dbReference type="EMBL" id="GHO47339.1"/>
    </source>
</evidence>
<dbReference type="GO" id="GO:0043200">
    <property type="term" value="P:response to amino acid"/>
    <property type="evidence" value="ECO:0007669"/>
    <property type="project" value="TreeGrafter"/>
</dbReference>
<dbReference type="Gene3D" id="3.30.70.920">
    <property type="match status" value="1"/>
</dbReference>
<dbReference type="InterPro" id="IPR036388">
    <property type="entry name" value="WH-like_DNA-bd_sf"/>
</dbReference>
<organism evidence="5 6">
    <name type="scientific">Ktedonospora formicarum</name>
    <dbReference type="NCBI Taxonomy" id="2778364"/>
    <lineage>
        <taxon>Bacteria</taxon>
        <taxon>Bacillati</taxon>
        <taxon>Chloroflexota</taxon>
        <taxon>Ktedonobacteria</taxon>
        <taxon>Ktedonobacterales</taxon>
        <taxon>Ktedonobacteraceae</taxon>
        <taxon>Ktedonospora</taxon>
    </lineage>
</organism>
<dbReference type="InterPro" id="IPR019887">
    <property type="entry name" value="Tscrpt_reg_AsnC/Lrp_C"/>
</dbReference>
<protein>
    <submittedName>
        <fullName evidence="5">AsnC family transcriptional regulator</fullName>
    </submittedName>
</protein>
<dbReference type="InterPro" id="IPR036390">
    <property type="entry name" value="WH_DNA-bd_sf"/>
</dbReference>
<feature type="domain" description="HTH asnC-type" evidence="4">
    <location>
        <begin position="6"/>
        <end position="67"/>
    </location>
</feature>
<dbReference type="RefSeq" id="WP_220196648.1">
    <property type="nucleotide sequence ID" value="NZ_BNJF01000003.1"/>
</dbReference>
<comment type="caution">
    <text evidence="5">The sequence shown here is derived from an EMBL/GenBank/DDBJ whole genome shotgun (WGS) entry which is preliminary data.</text>
</comment>
<accession>A0A8J3I105</accession>
<dbReference type="Pfam" id="PF01037">
    <property type="entry name" value="AsnC_trans_reg"/>
    <property type="match status" value="1"/>
</dbReference>
<dbReference type="Proteomes" id="UP000612362">
    <property type="component" value="Unassembled WGS sequence"/>
</dbReference>
<dbReference type="SMART" id="SM00344">
    <property type="entry name" value="HTH_ASNC"/>
    <property type="match status" value="1"/>
</dbReference>
<dbReference type="SUPFAM" id="SSF46785">
    <property type="entry name" value="Winged helix' DNA-binding domain"/>
    <property type="match status" value="1"/>
</dbReference>
<dbReference type="AlphaFoldDB" id="A0A8J3I105"/>
<dbReference type="PANTHER" id="PTHR30154">
    <property type="entry name" value="LEUCINE-RESPONSIVE REGULATORY PROTEIN"/>
    <property type="match status" value="1"/>
</dbReference>
<name>A0A8J3I105_9CHLR</name>
<dbReference type="InterPro" id="IPR011991">
    <property type="entry name" value="ArsR-like_HTH"/>
</dbReference>
<keyword evidence="2" id="KW-0238">DNA-binding</keyword>